<proteinExistence type="predicted"/>
<sequence>MTATLASIGTAAVPGAGLIMLTLVLQSVGLPVEGIAIVLGVDRLLDMSRTVTNITGDVCVAVVVAKGEQDQTEKATSAA</sequence>
<keyword evidence="8" id="KW-1185">Reference proteome</keyword>
<dbReference type="GO" id="GO:0015293">
    <property type="term" value="F:symporter activity"/>
    <property type="evidence" value="ECO:0007669"/>
    <property type="project" value="InterPro"/>
</dbReference>
<comment type="subcellular location">
    <subcellularLocation>
        <location evidence="1">Membrane</location>
        <topology evidence="1">Multi-pass membrane protein</topology>
    </subcellularLocation>
</comment>
<evidence type="ECO:0000256" key="5">
    <source>
        <dbReference type="ARBA" id="ARBA00023136"/>
    </source>
</evidence>
<accession>A0A1H8J971</accession>
<evidence type="ECO:0000256" key="2">
    <source>
        <dbReference type="ARBA" id="ARBA00022448"/>
    </source>
</evidence>
<dbReference type="Pfam" id="PF00375">
    <property type="entry name" value="SDF"/>
    <property type="match status" value="1"/>
</dbReference>
<evidence type="ECO:0000256" key="3">
    <source>
        <dbReference type="ARBA" id="ARBA00022692"/>
    </source>
</evidence>
<feature type="transmembrane region" description="Helical" evidence="6">
    <location>
        <begin position="12"/>
        <end position="39"/>
    </location>
</feature>
<dbReference type="PANTHER" id="PTHR11958">
    <property type="entry name" value="SODIUM/DICARBOXYLATE SYMPORTER-RELATED"/>
    <property type="match status" value="1"/>
</dbReference>
<reference evidence="7 8" key="1">
    <citation type="submission" date="2016-10" db="EMBL/GenBank/DDBJ databases">
        <authorList>
            <person name="de Groot N.N."/>
        </authorList>
    </citation>
    <scope>NUCLEOTIDE SEQUENCE [LARGE SCALE GENOMIC DNA]</scope>
    <source>
        <strain evidence="7 8">DSM 46701</strain>
    </source>
</reference>
<evidence type="ECO:0000256" key="6">
    <source>
        <dbReference type="SAM" id="Phobius"/>
    </source>
</evidence>
<dbReference type="Proteomes" id="UP000199695">
    <property type="component" value="Unassembled WGS sequence"/>
</dbReference>
<keyword evidence="3 6" id="KW-0812">Transmembrane</keyword>
<evidence type="ECO:0000256" key="1">
    <source>
        <dbReference type="ARBA" id="ARBA00004141"/>
    </source>
</evidence>
<name>A0A1H8J971_9BACL</name>
<dbReference type="InterPro" id="IPR001991">
    <property type="entry name" value="Na-dicarboxylate_symporter"/>
</dbReference>
<dbReference type="Gene3D" id="1.10.3860.10">
    <property type="entry name" value="Sodium:dicarboxylate symporter"/>
    <property type="match status" value="1"/>
</dbReference>
<dbReference type="InterPro" id="IPR050746">
    <property type="entry name" value="DAACS"/>
</dbReference>
<dbReference type="InterPro" id="IPR036458">
    <property type="entry name" value="Na:dicarbo_symporter_sf"/>
</dbReference>
<evidence type="ECO:0000313" key="7">
    <source>
        <dbReference type="EMBL" id="SEN76975.1"/>
    </source>
</evidence>
<dbReference type="GO" id="GO:0016020">
    <property type="term" value="C:membrane"/>
    <property type="evidence" value="ECO:0007669"/>
    <property type="project" value="UniProtKB-SubCell"/>
</dbReference>
<evidence type="ECO:0000256" key="4">
    <source>
        <dbReference type="ARBA" id="ARBA00022989"/>
    </source>
</evidence>
<dbReference type="SUPFAM" id="SSF118215">
    <property type="entry name" value="Proton glutamate symport protein"/>
    <property type="match status" value="1"/>
</dbReference>
<keyword evidence="5 6" id="KW-0472">Membrane</keyword>
<keyword evidence="4 6" id="KW-1133">Transmembrane helix</keyword>
<evidence type="ECO:0000313" key="8">
    <source>
        <dbReference type="Proteomes" id="UP000199695"/>
    </source>
</evidence>
<protein>
    <submittedName>
        <fullName evidence="7">Sodium:dicarboxylate symporter family protein</fullName>
    </submittedName>
</protein>
<dbReference type="EMBL" id="FOCQ01000022">
    <property type="protein sequence ID" value="SEN76975.1"/>
    <property type="molecule type" value="Genomic_DNA"/>
</dbReference>
<organism evidence="7 8">
    <name type="scientific">Lihuaxuella thermophila</name>
    <dbReference type="NCBI Taxonomy" id="1173111"/>
    <lineage>
        <taxon>Bacteria</taxon>
        <taxon>Bacillati</taxon>
        <taxon>Bacillota</taxon>
        <taxon>Bacilli</taxon>
        <taxon>Bacillales</taxon>
        <taxon>Thermoactinomycetaceae</taxon>
        <taxon>Lihuaxuella</taxon>
    </lineage>
</organism>
<dbReference type="STRING" id="1173111.SAMN05444955_12244"/>
<keyword evidence="2" id="KW-0813">Transport</keyword>
<dbReference type="PANTHER" id="PTHR11958:SF63">
    <property type="entry name" value="AMINO ACID TRANSPORTER"/>
    <property type="match status" value="1"/>
</dbReference>
<dbReference type="AlphaFoldDB" id="A0A1H8J971"/>
<gene>
    <name evidence="7" type="ORF">SAMN05444955_12244</name>
</gene>